<feature type="transmembrane region" description="Helical" evidence="1">
    <location>
        <begin position="32"/>
        <end position="52"/>
    </location>
</feature>
<reference evidence="3" key="1">
    <citation type="journal article" date="2019" name="Int. J. Syst. Evol. Microbiol.">
        <title>The Global Catalogue of Microorganisms (GCM) 10K type strain sequencing project: providing services to taxonomists for standard genome sequencing and annotation.</title>
        <authorList>
            <consortium name="The Broad Institute Genomics Platform"/>
            <consortium name="The Broad Institute Genome Sequencing Center for Infectious Disease"/>
            <person name="Wu L."/>
            <person name="Ma J."/>
        </authorList>
    </citation>
    <scope>NUCLEOTIDE SEQUENCE [LARGE SCALE GENOMIC DNA]</scope>
    <source>
        <strain evidence="3">JCM 17326</strain>
    </source>
</reference>
<comment type="caution">
    <text evidence="2">The sequence shown here is derived from an EMBL/GenBank/DDBJ whole genome shotgun (WGS) entry which is preliminary data.</text>
</comment>
<accession>A0ABP6VMI5</accession>
<evidence type="ECO:0000313" key="2">
    <source>
        <dbReference type="EMBL" id="GAA3537703.1"/>
    </source>
</evidence>
<evidence type="ECO:0000313" key="3">
    <source>
        <dbReference type="Proteomes" id="UP001500630"/>
    </source>
</evidence>
<keyword evidence="1" id="KW-0812">Transmembrane</keyword>
<evidence type="ECO:0008006" key="4">
    <source>
        <dbReference type="Google" id="ProtNLM"/>
    </source>
</evidence>
<keyword evidence="1" id="KW-1133">Transmembrane helix</keyword>
<dbReference type="Proteomes" id="UP001500630">
    <property type="component" value="Unassembled WGS sequence"/>
</dbReference>
<name>A0ABP6VMI5_9ACTN</name>
<keyword evidence="3" id="KW-1185">Reference proteome</keyword>
<keyword evidence="1" id="KW-0472">Membrane</keyword>
<evidence type="ECO:0000256" key="1">
    <source>
        <dbReference type="SAM" id="Phobius"/>
    </source>
</evidence>
<protein>
    <recommendedName>
        <fullName evidence="4">Secreted protein</fullName>
    </recommendedName>
</protein>
<proteinExistence type="predicted"/>
<gene>
    <name evidence="2" type="ORF">GCM10022419_017080</name>
</gene>
<organism evidence="2 3">
    <name type="scientific">Nonomuraea rosea</name>
    <dbReference type="NCBI Taxonomy" id="638574"/>
    <lineage>
        <taxon>Bacteria</taxon>
        <taxon>Bacillati</taxon>
        <taxon>Actinomycetota</taxon>
        <taxon>Actinomycetes</taxon>
        <taxon>Streptosporangiales</taxon>
        <taxon>Streptosporangiaceae</taxon>
        <taxon>Nonomuraea</taxon>
    </lineage>
</organism>
<sequence>MKQPRRAADVSILSAVLRRGLATLIRHLAASAAVPVVPAVVAIAASAALRGVTNAARLTSPASTPRGLRIGGFLQLRLRLDGTAFCRDRDLFVMKFGTFPCNTGKPK</sequence>
<dbReference type="EMBL" id="BAABDQ010000003">
    <property type="protein sequence ID" value="GAA3537703.1"/>
    <property type="molecule type" value="Genomic_DNA"/>
</dbReference>